<protein>
    <submittedName>
        <fullName evidence="1">Uncharacterized protein</fullName>
    </submittedName>
</protein>
<dbReference type="AlphaFoldDB" id="A0A382T5T4"/>
<gene>
    <name evidence="1" type="ORF">METZ01_LOCUS369701</name>
</gene>
<accession>A0A382T5T4</accession>
<dbReference type="EMBL" id="UINC01133740">
    <property type="protein sequence ID" value="SVD16847.1"/>
    <property type="molecule type" value="Genomic_DNA"/>
</dbReference>
<sequence length="27" mass="2824">VVLAATQGTIFLTVLILWPKAALGVDN</sequence>
<feature type="non-terminal residue" evidence="1">
    <location>
        <position position="1"/>
    </location>
</feature>
<reference evidence="1" key="1">
    <citation type="submission" date="2018-05" db="EMBL/GenBank/DDBJ databases">
        <authorList>
            <person name="Lanie J.A."/>
            <person name="Ng W.-L."/>
            <person name="Kazmierczak K.M."/>
            <person name="Andrzejewski T.M."/>
            <person name="Davidsen T.M."/>
            <person name="Wayne K.J."/>
            <person name="Tettelin H."/>
            <person name="Glass J.I."/>
            <person name="Rusch D."/>
            <person name="Podicherti R."/>
            <person name="Tsui H.-C.T."/>
            <person name="Winkler M.E."/>
        </authorList>
    </citation>
    <scope>NUCLEOTIDE SEQUENCE</scope>
</reference>
<proteinExistence type="predicted"/>
<organism evidence="1">
    <name type="scientific">marine metagenome</name>
    <dbReference type="NCBI Taxonomy" id="408172"/>
    <lineage>
        <taxon>unclassified sequences</taxon>
        <taxon>metagenomes</taxon>
        <taxon>ecological metagenomes</taxon>
    </lineage>
</organism>
<name>A0A382T5T4_9ZZZZ</name>
<evidence type="ECO:0000313" key="1">
    <source>
        <dbReference type="EMBL" id="SVD16847.1"/>
    </source>
</evidence>